<accession>A0A6M3YP62</accession>
<evidence type="ECO:0000313" key="1">
    <source>
        <dbReference type="EMBL" id="QJI53683.1"/>
    </source>
</evidence>
<dbReference type="EMBL" id="MN928943">
    <property type="protein sequence ID" value="QJI53683.1"/>
    <property type="molecule type" value="Genomic_DNA"/>
</dbReference>
<name>A0A6M3YP62_9VIRU</name>
<reference evidence="1" key="1">
    <citation type="submission" date="2020-01" db="EMBL/GenBank/DDBJ databases">
        <title>Novel CRESS-DNA virus.</title>
        <authorList>
            <person name="Liu Q."/>
            <person name="Shan T."/>
            <person name="Yang S."/>
            <person name="Zhang W."/>
        </authorList>
    </citation>
    <scope>NUCLEOTIDE SEQUENCE</scope>
    <source>
        <strain evidence="1">Fmg067cir3</strain>
    </source>
</reference>
<sequence length="157" mass="18083">MYADRAYKKAQLDTQVNTISNDYLVEGTILSTTLETLRMPEDMTSLWIKGPSGIGKTTWALTYCEKPLLFVRHLDTLRQFRPGFHKTIVFDDMNFSHLPRPAQIELVDRYHPQQVHVRYAVVDIPAKTPKVFLSNDIIFIYDEAINRRLTALSIAIA</sequence>
<proteinExistence type="predicted"/>
<organism evidence="1">
    <name type="scientific">Cressdnaviricota sp</name>
    <dbReference type="NCBI Taxonomy" id="2748378"/>
    <lineage>
        <taxon>Viruses</taxon>
        <taxon>Monodnaviria</taxon>
        <taxon>Shotokuvirae</taxon>
        <taxon>Cressdnaviricota</taxon>
    </lineage>
</organism>
<protein>
    <submittedName>
        <fullName evidence="1">Replication-associated protein</fullName>
    </submittedName>
</protein>